<keyword evidence="3" id="KW-1185">Reference proteome</keyword>
<reference evidence="2" key="1">
    <citation type="journal article" date="2020" name="Stud. Mycol.">
        <title>101 Dothideomycetes genomes: a test case for predicting lifestyles and emergence of pathogens.</title>
        <authorList>
            <person name="Haridas S."/>
            <person name="Albert R."/>
            <person name="Binder M."/>
            <person name="Bloem J."/>
            <person name="Labutti K."/>
            <person name="Salamov A."/>
            <person name="Andreopoulos B."/>
            <person name="Baker S."/>
            <person name="Barry K."/>
            <person name="Bills G."/>
            <person name="Bluhm B."/>
            <person name="Cannon C."/>
            <person name="Castanera R."/>
            <person name="Culley D."/>
            <person name="Daum C."/>
            <person name="Ezra D."/>
            <person name="Gonzalez J."/>
            <person name="Henrissat B."/>
            <person name="Kuo A."/>
            <person name="Liang C."/>
            <person name="Lipzen A."/>
            <person name="Lutzoni F."/>
            <person name="Magnuson J."/>
            <person name="Mondo S."/>
            <person name="Nolan M."/>
            <person name="Ohm R."/>
            <person name="Pangilinan J."/>
            <person name="Park H.-J."/>
            <person name="Ramirez L."/>
            <person name="Alfaro M."/>
            <person name="Sun H."/>
            <person name="Tritt A."/>
            <person name="Yoshinaga Y."/>
            <person name="Zwiers L.-H."/>
            <person name="Turgeon B."/>
            <person name="Goodwin S."/>
            <person name="Spatafora J."/>
            <person name="Crous P."/>
            <person name="Grigoriev I."/>
        </authorList>
    </citation>
    <scope>NUCLEOTIDE SEQUENCE</scope>
    <source>
        <strain evidence="2">CBS 183.55</strain>
    </source>
</reference>
<organism evidence="2 3">
    <name type="scientific">Didymella exigua CBS 183.55</name>
    <dbReference type="NCBI Taxonomy" id="1150837"/>
    <lineage>
        <taxon>Eukaryota</taxon>
        <taxon>Fungi</taxon>
        <taxon>Dikarya</taxon>
        <taxon>Ascomycota</taxon>
        <taxon>Pezizomycotina</taxon>
        <taxon>Dothideomycetes</taxon>
        <taxon>Pleosporomycetidae</taxon>
        <taxon>Pleosporales</taxon>
        <taxon>Pleosporineae</taxon>
        <taxon>Didymellaceae</taxon>
        <taxon>Didymella</taxon>
    </lineage>
</organism>
<dbReference type="AlphaFoldDB" id="A0A6A5RUD1"/>
<feature type="region of interest" description="Disordered" evidence="1">
    <location>
        <begin position="38"/>
        <end position="91"/>
    </location>
</feature>
<dbReference type="Proteomes" id="UP000800082">
    <property type="component" value="Unassembled WGS sequence"/>
</dbReference>
<gene>
    <name evidence="2" type="ORF">M421DRAFT_284098</name>
</gene>
<evidence type="ECO:0000256" key="1">
    <source>
        <dbReference type="SAM" id="MobiDB-lite"/>
    </source>
</evidence>
<dbReference type="RefSeq" id="XP_033452323.1">
    <property type="nucleotide sequence ID" value="XM_033588943.1"/>
</dbReference>
<accession>A0A6A5RUD1</accession>
<evidence type="ECO:0000313" key="2">
    <source>
        <dbReference type="EMBL" id="KAF1932075.1"/>
    </source>
</evidence>
<evidence type="ECO:0000313" key="3">
    <source>
        <dbReference type="Proteomes" id="UP000800082"/>
    </source>
</evidence>
<dbReference type="GeneID" id="54346590"/>
<dbReference type="EMBL" id="ML978959">
    <property type="protein sequence ID" value="KAF1932075.1"/>
    <property type="molecule type" value="Genomic_DNA"/>
</dbReference>
<protein>
    <submittedName>
        <fullName evidence="2">Uncharacterized protein</fullName>
    </submittedName>
</protein>
<sequence>MSRLISQLVLVHQHLTTSARLFDRPRLLRHPCAAHQFQQHQKLLPPSHTMSNRPPLGDCSLPLASPTVRSRTAKPKPRHGQKSCILSYPPPLTKAYTDDETVVREAVK</sequence>
<feature type="compositionally biased region" description="Basic residues" evidence="1">
    <location>
        <begin position="71"/>
        <end position="81"/>
    </location>
</feature>
<name>A0A6A5RUD1_9PLEO</name>
<proteinExistence type="predicted"/>